<reference evidence="2 3" key="1">
    <citation type="journal article" date="2014" name="BMC Genomics">
        <title>Comparison of environmental and isolate Sulfobacillus genomes reveals diverse carbon, sulfur, nitrogen, and hydrogen metabolisms.</title>
        <authorList>
            <person name="Justice N.B."/>
            <person name="Norman A."/>
            <person name="Brown C.T."/>
            <person name="Singh A."/>
            <person name="Thomas B.C."/>
            <person name="Banfield J.F."/>
        </authorList>
    </citation>
    <scope>NUCLEOTIDE SEQUENCE [LARGE SCALE GENOMIC DNA]</scope>
    <source>
        <strain evidence="2">AMDSBA5</strain>
    </source>
</reference>
<organism evidence="2 3">
    <name type="scientific">Sulfobacillus thermosulfidooxidans</name>
    <dbReference type="NCBI Taxonomy" id="28034"/>
    <lineage>
        <taxon>Bacteria</taxon>
        <taxon>Bacillati</taxon>
        <taxon>Bacillota</taxon>
        <taxon>Clostridia</taxon>
        <taxon>Eubacteriales</taxon>
        <taxon>Clostridiales Family XVII. Incertae Sedis</taxon>
        <taxon>Sulfobacillus</taxon>
    </lineage>
</organism>
<proteinExistence type="predicted"/>
<keyword evidence="1" id="KW-1133">Transmembrane helix</keyword>
<evidence type="ECO:0000313" key="2">
    <source>
        <dbReference type="EMBL" id="PSR26680.1"/>
    </source>
</evidence>
<sequence>MQGLLATGFILLVLVILGRAIWAILTRGFLKPSWRRFAIRGLAGASLIGAWNVIASWTGLGHIGFNILTLAVTGVLGVPGLLSLVTIRYGLS</sequence>
<comment type="caution">
    <text evidence="2">The sequence shown here is derived from an EMBL/GenBank/DDBJ whole genome shotgun (WGS) entry which is preliminary data.</text>
</comment>
<evidence type="ECO:0000256" key="1">
    <source>
        <dbReference type="SAM" id="Phobius"/>
    </source>
</evidence>
<keyword evidence="1" id="KW-0472">Membrane</keyword>
<dbReference type="AlphaFoldDB" id="A0A2T2WWR7"/>
<feature type="transmembrane region" description="Helical" evidence="1">
    <location>
        <begin position="63"/>
        <end position="87"/>
    </location>
</feature>
<feature type="transmembrane region" description="Helical" evidence="1">
    <location>
        <begin position="6"/>
        <end position="25"/>
    </location>
</feature>
<keyword evidence="1" id="KW-0812">Transmembrane</keyword>
<name>A0A2T2WWR7_SULTH</name>
<dbReference type="EMBL" id="PXYX01000020">
    <property type="protein sequence ID" value="PSR26680.1"/>
    <property type="molecule type" value="Genomic_DNA"/>
</dbReference>
<protein>
    <recommendedName>
        <fullName evidence="4">SigmaK-factor processing regulatory protein BofA</fullName>
    </recommendedName>
</protein>
<dbReference type="InterPro" id="IPR010001">
    <property type="entry name" value="BofA"/>
</dbReference>
<dbReference type="Pfam" id="PF07441">
    <property type="entry name" value="BofA"/>
    <property type="match status" value="1"/>
</dbReference>
<dbReference type="Proteomes" id="UP000242705">
    <property type="component" value="Unassembled WGS sequence"/>
</dbReference>
<evidence type="ECO:0008006" key="4">
    <source>
        <dbReference type="Google" id="ProtNLM"/>
    </source>
</evidence>
<feature type="transmembrane region" description="Helical" evidence="1">
    <location>
        <begin position="37"/>
        <end position="57"/>
    </location>
</feature>
<evidence type="ECO:0000313" key="3">
    <source>
        <dbReference type="Proteomes" id="UP000242705"/>
    </source>
</evidence>
<accession>A0A2T2WWR7</accession>
<gene>
    <name evidence="2" type="ORF">C7B47_10200</name>
</gene>